<keyword evidence="6" id="KW-0131">Cell cycle</keyword>
<reference evidence="9 10" key="1">
    <citation type="journal article" date="2022" name="G3 (Bethesda)">
        <title>Evaluating Illumina-, Nanopore-, and PacBio-based genome assembly strategies with the bald notothen, Trematomus borchgrevinki.</title>
        <authorList>
            <person name="Rayamajhi N."/>
            <person name="Cheng C.C."/>
            <person name="Catchen J.M."/>
        </authorList>
    </citation>
    <scope>NUCLEOTIDE SEQUENCE [LARGE SCALE GENOMIC DNA]</scope>
    <source>
        <strain evidence="9">AGRC-2024</strain>
    </source>
</reference>
<protein>
    <recommendedName>
        <fullName evidence="6">THAP domain-containing protein 1</fullName>
    </recommendedName>
</protein>
<keyword evidence="6" id="KW-0539">Nucleus</keyword>
<dbReference type="PROSITE" id="PS50950">
    <property type="entry name" value="ZF_THAP"/>
    <property type="match status" value="1"/>
</dbReference>
<evidence type="ECO:0000256" key="7">
    <source>
        <dbReference type="SAM" id="MobiDB-lite"/>
    </source>
</evidence>
<comment type="subcellular location">
    <subcellularLocation>
        <location evidence="6">Nucleus</location>
        <location evidence="6">Nucleoplasm</location>
    </subcellularLocation>
</comment>
<evidence type="ECO:0000313" key="10">
    <source>
        <dbReference type="Proteomes" id="UP001619887"/>
    </source>
</evidence>
<dbReference type="GO" id="GO:0001935">
    <property type="term" value="P:endothelial cell proliferation"/>
    <property type="evidence" value="ECO:0007669"/>
    <property type="project" value="UniProtKB-UniRule"/>
</dbReference>
<dbReference type="SMART" id="SM00692">
    <property type="entry name" value="DM3"/>
    <property type="match status" value="1"/>
</dbReference>
<dbReference type="SMART" id="SM00980">
    <property type="entry name" value="THAP"/>
    <property type="match status" value="1"/>
</dbReference>
<name>A0ABD2H290_PAGBO</name>
<comment type="similarity">
    <text evidence="6">Belongs to the THAP1 family.</text>
</comment>
<dbReference type="Pfam" id="PF05485">
    <property type="entry name" value="THAP"/>
    <property type="match status" value="1"/>
</dbReference>
<feature type="domain" description="THAP-type" evidence="8">
    <location>
        <begin position="11"/>
        <end position="100"/>
    </location>
</feature>
<reference evidence="9 10" key="2">
    <citation type="journal article" date="2024" name="G3 (Bethesda)">
        <title>The genome of the cryopelagic Antarctic bald notothen, Trematomus borchgrevinki.</title>
        <authorList>
            <person name="Rayamajhi N."/>
            <person name="Rivera-Colon A.G."/>
            <person name="Minhas B.F."/>
            <person name="Cheng C.C."/>
            <person name="Catchen J.M."/>
        </authorList>
    </citation>
    <scope>NUCLEOTIDE SEQUENCE [LARGE SCALE GENOMIC DNA]</scope>
    <source>
        <strain evidence="9">AGRC-2024</strain>
    </source>
</reference>
<evidence type="ECO:0000256" key="4">
    <source>
        <dbReference type="ARBA" id="ARBA00023125"/>
    </source>
</evidence>
<feature type="region of interest" description="Disordered" evidence="7">
    <location>
        <begin position="202"/>
        <end position="239"/>
    </location>
</feature>
<proteinExistence type="inferred from homology"/>
<dbReference type="GO" id="GO:0003700">
    <property type="term" value="F:DNA-binding transcription factor activity"/>
    <property type="evidence" value="ECO:0007669"/>
    <property type="project" value="UniProtKB-UniRule"/>
</dbReference>
<evidence type="ECO:0000256" key="2">
    <source>
        <dbReference type="ARBA" id="ARBA00022771"/>
    </source>
</evidence>
<keyword evidence="10" id="KW-1185">Reference proteome</keyword>
<dbReference type="PANTHER" id="PTHR46600:SF11">
    <property type="entry name" value="THAP DOMAIN-CONTAINING PROTEIN 10"/>
    <property type="match status" value="1"/>
</dbReference>
<dbReference type="PANTHER" id="PTHR46600">
    <property type="entry name" value="THAP DOMAIN-CONTAINING"/>
    <property type="match status" value="1"/>
</dbReference>
<keyword evidence="1" id="KW-0479">Metal-binding</keyword>
<dbReference type="GO" id="GO:0043565">
    <property type="term" value="F:sequence-specific DNA binding"/>
    <property type="evidence" value="ECO:0007669"/>
    <property type="project" value="UniProtKB-UniRule"/>
</dbReference>
<gene>
    <name evidence="9" type="ORF">OYC64_014962</name>
</gene>
<dbReference type="InterPro" id="IPR006612">
    <property type="entry name" value="THAP_Znf"/>
</dbReference>
<keyword evidence="6" id="KW-0805">Transcription regulation</keyword>
<dbReference type="GO" id="GO:0008270">
    <property type="term" value="F:zinc ion binding"/>
    <property type="evidence" value="ECO:0007669"/>
    <property type="project" value="UniProtKB-KW"/>
</dbReference>
<evidence type="ECO:0000256" key="5">
    <source>
        <dbReference type="PROSITE-ProRule" id="PRU00309"/>
    </source>
</evidence>
<evidence type="ECO:0000256" key="6">
    <source>
        <dbReference type="RuleBase" id="RU369073"/>
    </source>
</evidence>
<evidence type="ECO:0000256" key="1">
    <source>
        <dbReference type="ARBA" id="ARBA00022723"/>
    </source>
</evidence>
<comment type="function">
    <text evidence="6">DNA-binding transcription regulator that regulates endothelial cell proliferation and G1/S cell-cycle progression. Specifically binds the 5'-[AT]NTNN[GT]GGCA[AGT]-3' core DNA sequence and acts by modulating expression of pRB-E2F cell-cycle target genes.</text>
</comment>
<dbReference type="Proteomes" id="UP001619887">
    <property type="component" value="Unassembled WGS sequence"/>
</dbReference>
<organism evidence="9 10">
    <name type="scientific">Pagothenia borchgrevinki</name>
    <name type="common">Bald rockcod</name>
    <name type="synonym">Trematomus borchgrevinki</name>
    <dbReference type="NCBI Taxonomy" id="8213"/>
    <lineage>
        <taxon>Eukaryota</taxon>
        <taxon>Metazoa</taxon>
        <taxon>Chordata</taxon>
        <taxon>Craniata</taxon>
        <taxon>Vertebrata</taxon>
        <taxon>Euteleostomi</taxon>
        <taxon>Actinopterygii</taxon>
        <taxon>Neopterygii</taxon>
        <taxon>Teleostei</taxon>
        <taxon>Neoteleostei</taxon>
        <taxon>Acanthomorphata</taxon>
        <taxon>Eupercaria</taxon>
        <taxon>Perciformes</taxon>
        <taxon>Notothenioidei</taxon>
        <taxon>Nototheniidae</taxon>
        <taxon>Pagothenia</taxon>
    </lineage>
</organism>
<keyword evidence="2 5" id="KW-0863">Zinc-finger</keyword>
<comment type="caution">
    <text evidence="9">The sequence shown here is derived from an EMBL/GenBank/DDBJ whole genome shotgun (WGS) entry which is preliminary data.</text>
</comment>
<dbReference type="InterPro" id="IPR026516">
    <property type="entry name" value="THAP1/10"/>
</dbReference>
<keyword evidence="4 5" id="KW-0238">DNA-binding</keyword>
<dbReference type="SUPFAM" id="SSF57716">
    <property type="entry name" value="Glucocorticoid receptor-like (DNA-binding domain)"/>
    <property type="match status" value="1"/>
</dbReference>
<keyword evidence="3" id="KW-0862">Zinc</keyword>
<evidence type="ECO:0000259" key="8">
    <source>
        <dbReference type="PROSITE" id="PS50950"/>
    </source>
</evidence>
<evidence type="ECO:0000256" key="3">
    <source>
        <dbReference type="ARBA" id="ARBA00022833"/>
    </source>
</evidence>
<sequence length="239" mass="26078">MLLFLPTLTTMSSKGVKRCAVVGCKNRDKSKVLHALPSLEKDSNLWLEFIFQGHVPEDYSRFLLVCSQHFAPDMFMNFTQVKGGFASKLRLKPGSIPTIRDQASEATSNLEAGTGDSFCQTSPAVQHVASQTDPAEIILTSDTQLSIKTELLKRRSVGTQLSKRTLQNPVRSIATQARVPGKDRGVCTPTFPLDSPLLLLQPTIVKRPPKRPRLSLSDEEEGPSEGGSSMGINEPGNST</sequence>
<evidence type="ECO:0000313" key="9">
    <source>
        <dbReference type="EMBL" id="KAL3060514.1"/>
    </source>
</evidence>
<keyword evidence="6" id="KW-0175">Coiled coil</keyword>
<keyword evidence="6" id="KW-0804">Transcription</keyword>
<dbReference type="GO" id="GO:0005654">
    <property type="term" value="C:nucleoplasm"/>
    <property type="evidence" value="ECO:0007669"/>
    <property type="project" value="UniProtKB-SubCell"/>
</dbReference>
<dbReference type="EMBL" id="JBIYXZ010002073">
    <property type="protein sequence ID" value="KAL3060514.1"/>
    <property type="molecule type" value="Genomic_DNA"/>
</dbReference>
<accession>A0ABD2H290</accession>
<dbReference type="AlphaFoldDB" id="A0ABD2H290"/>